<gene>
    <name evidence="2" type="ORF">SAMN02745227_01479</name>
</gene>
<dbReference type="InterPro" id="IPR007137">
    <property type="entry name" value="DUF348"/>
</dbReference>
<dbReference type="Pfam" id="PF03990">
    <property type="entry name" value="DUF348"/>
    <property type="match status" value="1"/>
</dbReference>
<name>A0A1M6PL47_9FIRM</name>
<protein>
    <recommendedName>
        <fullName evidence="1">DUF348 domain-containing protein</fullName>
    </recommendedName>
</protein>
<dbReference type="EMBL" id="FRAI01000015">
    <property type="protein sequence ID" value="SHK08641.1"/>
    <property type="molecule type" value="Genomic_DNA"/>
</dbReference>
<sequence>MLKRILVGGVGFLLILGLALVFGAKKVSVIVDNQTYEIITFKSTFKDVLGELDLNLREEDRVNVIHNLL</sequence>
<dbReference type="Proteomes" id="UP000243547">
    <property type="component" value="Unassembled WGS sequence"/>
</dbReference>
<feature type="domain" description="DUF348" evidence="1">
    <location>
        <begin position="27"/>
        <end position="64"/>
    </location>
</feature>
<accession>A0A1M6PL47</accession>
<organism evidence="2 3">
    <name type="scientific">Anaerobranca californiensis DSM 14826</name>
    <dbReference type="NCBI Taxonomy" id="1120989"/>
    <lineage>
        <taxon>Bacteria</taxon>
        <taxon>Bacillati</taxon>
        <taxon>Bacillota</taxon>
        <taxon>Clostridia</taxon>
        <taxon>Eubacteriales</taxon>
        <taxon>Proteinivoracaceae</taxon>
        <taxon>Anaerobranca</taxon>
    </lineage>
</organism>
<reference evidence="3" key="1">
    <citation type="submission" date="2016-11" db="EMBL/GenBank/DDBJ databases">
        <authorList>
            <person name="Varghese N."/>
            <person name="Submissions S."/>
        </authorList>
    </citation>
    <scope>NUCLEOTIDE SEQUENCE [LARGE SCALE GENOMIC DNA]</scope>
    <source>
        <strain evidence="3">DSM 14826</strain>
    </source>
</reference>
<evidence type="ECO:0000313" key="2">
    <source>
        <dbReference type="EMBL" id="SHK08641.1"/>
    </source>
</evidence>
<keyword evidence="3" id="KW-1185">Reference proteome</keyword>
<proteinExistence type="predicted"/>
<dbReference type="RefSeq" id="WP_072907563.1">
    <property type="nucleotide sequence ID" value="NZ_FRAI01000015.1"/>
</dbReference>
<evidence type="ECO:0000259" key="1">
    <source>
        <dbReference type="Pfam" id="PF03990"/>
    </source>
</evidence>
<dbReference type="AlphaFoldDB" id="A0A1M6PL47"/>
<evidence type="ECO:0000313" key="3">
    <source>
        <dbReference type="Proteomes" id="UP000243547"/>
    </source>
</evidence>
<dbReference type="STRING" id="1120989.SAMN02745227_01479"/>